<evidence type="ECO:0000256" key="2">
    <source>
        <dbReference type="ARBA" id="ARBA00022771"/>
    </source>
</evidence>
<dbReference type="SUPFAM" id="SSF57903">
    <property type="entry name" value="FYVE/PHD zinc finger"/>
    <property type="match status" value="1"/>
</dbReference>
<feature type="region of interest" description="Disordered" evidence="6">
    <location>
        <begin position="1753"/>
        <end position="1772"/>
    </location>
</feature>
<dbReference type="Gene3D" id="3.30.40.10">
    <property type="entry name" value="Zinc/RING finger domain, C3HC4 (zinc finger)"/>
    <property type="match status" value="1"/>
</dbReference>
<dbReference type="InterPro" id="IPR001965">
    <property type="entry name" value="Znf_PHD"/>
</dbReference>
<evidence type="ECO:0000256" key="3">
    <source>
        <dbReference type="ARBA" id="ARBA00022833"/>
    </source>
</evidence>
<dbReference type="PANTHER" id="PTHR33304">
    <property type="match status" value="1"/>
</dbReference>
<comment type="caution">
    <text evidence="9">The sequence shown here is derived from an EMBL/GenBank/DDBJ whole genome shotgun (WGS) entry which is preliminary data.</text>
</comment>
<gene>
    <name evidence="9" type="ORF">DKX38_029282</name>
</gene>
<sequence>MLYSESTLNSTIILKSYKIPYIAVTHILANELVHMMTTVAKLSFWRRIGAKEKTPVRSYGLLDLVFISSLFSVTSIHLVGKLLLDGKRVFKMCPGEDKAIRPSVNKRSFEMECILEELLSYEEESSQAEKGLGKPSMRRKVHTSTESGTCNVCFAPCSSCMHLKLACMGSKGDVFSDETCHVTASSQFSYNDGDGLVSFKSRVCDSLQHTTSEASNLLSVSSSHDSLSENAESKVNRKSSDADASAESHMHPKMTSGRAVAEDQFSPKAESFPDQKTFSKTHVDSKSEEGHDDNISCVSRANYASEVVSYHNKNLDMNNCLHSSALEAEGSGKALLSHKSGSFETPSNDVDAGSSSPKVQTKCLSSNANGKHLDEDPSLHDYGKQFDCLIEQVNLSLSNEAAATIDCVGNLAAHNIADNQANGKSTLDADSSKVSCKINSKLELDADKDSGDQADEGFKCSDQIERKEKLNEPDELADIPMLQSASGDESDESEILEHDNLFLLSLFNLHILHSGGLKVKVCDICGDAGREDSLAICSRCADGAEHIYCMREMLQNLPEGDWLCEECKLIEEAENQKQDAEEKRMNVASTQNSGKRHAEPVELASAPKKQATETSLASPKSCSPSRIAAVSRDTSSKSLVKGKVKIGHQTSFGNKSCIDIPEIARPSVNCPRVQTLKGALLKSNSSNTLNSKLKAKLVDEVPQKHKGTRESSFDMEEPGRMMRKSMSFKSVSSGRSSTNELKVKMLSSKFSQIQDSRGLKQVKDRDAVDRKKLSRLDRPLGSSMTSSAVVSAPKVDQRLTPRGESVIAPSTGNPRELKSVQSDGKLGTLLRSTSNVGCKGADTPVTSVRASSTNGISSNSMEQKLNQISPKDEPSSSSWNAERLSCNATENLQDGLPQSRESSNQGEKARENSLSHLRPVGITGLKNVICKNKEIGHATENCTVVSPLASGTDVSTSRIPRVEMSKGSKLKAVVAAMIKKPGIYRKKKEIDQSNGLSSSNVDESGEIASQDQLSVLNKMSEGTDEWQANIGASTSEFCKSTDINNVKLLNEYSNDAVHPSGEKSVLTKMGSDSIAPYLWKPVHPSAEKSVLTNMGSDSIAPYLGKVVHVSSSEFCKSTDSNNVKQPNEHSNDDACPFKVGSDSIALYSGKSVHASAEKSVLTKMSAIPEHEYIWQGVFEVRRAEKVIDSYSGIQAHLSTCASAKVLDVVSKFPQKINLDEVPRLSTWPRQFHVTGAKEENIALYFFAKNFESYENYKRLLDNMIKKDLALKGSFEGVEFFIFPSTQLPENSQHHEMFLRPYTIKYCSMDVDGAPYNRMKANTSLPVGRCIKVLIALSFMKSKNVVIRGSYSYSWLAFSCFSGWNMLYFLWGVFRGSRSDFSDSFKKLVMPSLNGVPRDKDIPAAVMTSSENLCVPECIVKNTSACDSSSHVFLVANAPEKPSVSLNGNSDDKVFNSQTKLEKQDGKVGSRSLTKIPQSSTPWYPETRCDSRSLEEVGPPRCSLDVDPKPCTEVTQTNSGSDMKGIQVHEGASRPGEDMQSFKIFGVGSQNSGCGRIFGEDKIVDRTFSDRDNIIVERDLNEDIVNMDVETFSEKGPGKRPFLDLSDTAPLILSSMTQKAPWNKADNNRLVDGESISKKLKKDFSGLYGGSGSRDEKSLSCSLTSPTCDLGSSSSIEERSYDKASVEKVILEELGTSERYFFPVDSHPVKDSRLPATSMPWNSSNDEDPNLELALGAETKPPNILPFFGMAEKNHNQKKPPDKVMNKEEDDDVSASLSLSLSFPFPDKEQTVKPVSKTAPHVPERCDLNTSLLLFRGLPDK</sequence>
<evidence type="ECO:0000256" key="6">
    <source>
        <dbReference type="SAM" id="MobiDB-lite"/>
    </source>
</evidence>
<keyword evidence="10" id="KW-1185">Reference proteome</keyword>
<evidence type="ECO:0000256" key="5">
    <source>
        <dbReference type="ARBA" id="ARBA00023163"/>
    </source>
</evidence>
<dbReference type="InterPro" id="IPR056280">
    <property type="entry name" value="AIPP2-like_SPOC"/>
</dbReference>
<evidence type="ECO:0000259" key="8">
    <source>
        <dbReference type="SMART" id="SM00249"/>
    </source>
</evidence>
<feature type="domain" description="Zinc finger PHD-type" evidence="8">
    <location>
        <begin position="521"/>
        <end position="568"/>
    </location>
</feature>
<feature type="compositionally biased region" description="Basic and acidic residues" evidence="6">
    <location>
        <begin position="231"/>
        <end position="250"/>
    </location>
</feature>
<dbReference type="GO" id="GO:0008270">
    <property type="term" value="F:zinc ion binding"/>
    <property type="evidence" value="ECO:0007669"/>
    <property type="project" value="UniProtKB-KW"/>
</dbReference>
<feature type="region of interest" description="Disordered" evidence="6">
    <location>
        <begin position="754"/>
        <end position="915"/>
    </location>
</feature>
<feature type="region of interest" description="Disordered" evidence="6">
    <location>
        <begin position="337"/>
        <end position="376"/>
    </location>
</feature>
<feature type="compositionally biased region" description="Polar residues" evidence="6">
    <location>
        <begin position="612"/>
        <end position="624"/>
    </location>
</feature>
<feature type="compositionally biased region" description="Basic and acidic residues" evidence="6">
    <location>
        <begin position="757"/>
        <end position="778"/>
    </location>
</feature>
<feature type="compositionally biased region" description="Polar residues" evidence="6">
    <location>
        <begin position="1470"/>
        <end position="1481"/>
    </location>
</feature>
<keyword evidence="7" id="KW-0472">Membrane</keyword>
<dbReference type="SMART" id="SM00249">
    <property type="entry name" value="PHD"/>
    <property type="match status" value="1"/>
</dbReference>
<feature type="compositionally biased region" description="Basic and acidic residues" evidence="6">
    <location>
        <begin position="281"/>
        <end position="292"/>
    </location>
</feature>
<feature type="compositionally biased region" description="Polar residues" evidence="6">
    <location>
        <begin position="844"/>
        <end position="892"/>
    </location>
</feature>
<name>A0A5N5J375_9ROSI</name>
<keyword evidence="7" id="KW-0812">Transmembrane</keyword>
<keyword evidence="3" id="KW-0862">Zinc</keyword>
<evidence type="ECO:0000256" key="4">
    <source>
        <dbReference type="ARBA" id="ARBA00023015"/>
    </source>
</evidence>
<keyword evidence="2" id="KW-0863">Zinc-finger</keyword>
<evidence type="ECO:0000313" key="10">
    <source>
        <dbReference type="Proteomes" id="UP000326939"/>
    </source>
</evidence>
<feature type="transmembrane region" description="Helical" evidence="7">
    <location>
        <begin position="61"/>
        <end position="84"/>
    </location>
</feature>
<dbReference type="Pfam" id="PF23121">
    <property type="entry name" value="SPOC_AIPP2"/>
    <property type="match status" value="1"/>
</dbReference>
<reference evidence="10" key="1">
    <citation type="journal article" date="2019" name="Gigascience">
        <title>De novo genome assembly of the endangered Acer yangbiense, a plant species with extremely small populations endemic to Yunnan Province, China.</title>
        <authorList>
            <person name="Yang J."/>
            <person name="Wariss H.M."/>
            <person name="Tao L."/>
            <person name="Zhang R."/>
            <person name="Yun Q."/>
            <person name="Hollingsworth P."/>
            <person name="Dao Z."/>
            <person name="Luo G."/>
            <person name="Guo H."/>
            <person name="Ma Y."/>
            <person name="Sun W."/>
        </authorList>
    </citation>
    <scope>NUCLEOTIDE SEQUENCE [LARGE SCALE GENOMIC DNA]</scope>
    <source>
        <strain evidence="10">cv. br00</strain>
    </source>
</reference>
<keyword evidence="5" id="KW-0804">Transcription</keyword>
<dbReference type="PANTHER" id="PTHR33304:SF9">
    <property type="entry name" value="RING_FYVE_PHD ZINC FINGER SUPERFAMILY PROTEIN"/>
    <property type="match status" value="1"/>
</dbReference>
<feature type="region of interest" description="Disordered" evidence="6">
    <location>
        <begin position="1506"/>
        <end position="1525"/>
    </location>
</feature>
<dbReference type="InterPro" id="IPR049914">
    <property type="entry name" value="PHD1-3/5-6"/>
</dbReference>
<accession>A0A5N5J375</accession>
<dbReference type="EMBL" id="VDCV01000019">
    <property type="protein sequence ID" value="KAB5512254.1"/>
    <property type="molecule type" value="Genomic_DNA"/>
</dbReference>
<keyword evidence="1" id="KW-0479">Metal-binding</keyword>
<feature type="compositionally biased region" description="Basic and acidic residues" evidence="6">
    <location>
        <begin position="576"/>
        <end position="585"/>
    </location>
</feature>
<dbReference type="GO" id="GO:0140566">
    <property type="term" value="F:histone reader activity"/>
    <property type="evidence" value="ECO:0007669"/>
    <property type="project" value="InterPro"/>
</dbReference>
<dbReference type="InterPro" id="IPR013083">
    <property type="entry name" value="Znf_RING/FYVE/PHD"/>
</dbReference>
<keyword evidence="4" id="KW-0805">Transcription regulation</keyword>
<feature type="compositionally biased region" description="Polar residues" evidence="6">
    <location>
        <begin position="339"/>
        <end position="369"/>
    </location>
</feature>
<keyword evidence="7" id="KW-1133">Transmembrane helix</keyword>
<feature type="region of interest" description="Disordered" evidence="6">
    <location>
        <begin position="576"/>
        <end position="629"/>
    </location>
</feature>
<organism evidence="9 10">
    <name type="scientific">Salix brachista</name>
    <dbReference type="NCBI Taxonomy" id="2182728"/>
    <lineage>
        <taxon>Eukaryota</taxon>
        <taxon>Viridiplantae</taxon>
        <taxon>Streptophyta</taxon>
        <taxon>Embryophyta</taxon>
        <taxon>Tracheophyta</taxon>
        <taxon>Spermatophyta</taxon>
        <taxon>Magnoliopsida</taxon>
        <taxon>eudicotyledons</taxon>
        <taxon>Gunneridae</taxon>
        <taxon>Pentapetalae</taxon>
        <taxon>rosids</taxon>
        <taxon>fabids</taxon>
        <taxon>Malpighiales</taxon>
        <taxon>Salicaceae</taxon>
        <taxon>Saliceae</taxon>
        <taxon>Salix</taxon>
    </lineage>
</organism>
<evidence type="ECO:0000256" key="7">
    <source>
        <dbReference type="SAM" id="Phobius"/>
    </source>
</evidence>
<evidence type="ECO:0000313" key="9">
    <source>
        <dbReference type="EMBL" id="KAB5512254.1"/>
    </source>
</evidence>
<dbReference type="Proteomes" id="UP000326939">
    <property type="component" value="Chromosome 19"/>
</dbReference>
<protein>
    <recommendedName>
        <fullName evidence="8">Zinc finger PHD-type domain-containing protein</fullName>
    </recommendedName>
</protein>
<feature type="compositionally biased region" description="Basic and acidic residues" evidence="6">
    <location>
        <begin position="1753"/>
        <end position="1766"/>
    </location>
</feature>
<proteinExistence type="predicted"/>
<dbReference type="GO" id="GO:0034244">
    <property type="term" value="P:negative regulation of transcription elongation by RNA polymerase II"/>
    <property type="evidence" value="ECO:0007669"/>
    <property type="project" value="InterPro"/>
</dbReference>
<dbReference type="InterPro" id="IPR011011">
    <property type="entry name" value="Znf_FYVE_PHD"/>
</dbReference>
<feature type="region of interest" description="Disordered" evidence="6">
    <location>
        <begin position="1459"/>
        <end position="1491"/>
    </location>
</feature>
<evidence type="ECO:0000256" key="1">
    <source>
        <dbReference type="ARBA" id="ARBA00022723"/>
    </source>
</evidence>
<feature type="compositionally biased region" description="Low complexity" evidence="6">
    <location>
        <begin position="215"/>
        <end position="225"/>
    </location>
</feature>
<feature type="transmembrane region" description="Helical" evidence="7">
    <location>
        <begin position="20"/>
        <end position="40"/>
    </location>
</feature>
<feature type="region of interest" description="Disordered" evidence="6">
    <location>
        <begin position="215"/>
        <end position="292"/>
    </location>
</feature>